<evidence type="ECO:0000313" key="14">
    <source>
        <dbReference type="Proteomes" id="UP000030764"/>
    </source>
</evidence>
<comment type="catalytic activity">
    <reaction evidence="9">
        <text>guanosine + phosphate = alpha-D-ribose 1-phosphate + guanine</text>
        <dbReference type="Rhea" id="RHEA:13233"/>
        <dbReference type="ChEBI" id="CHEBI:16235"/>
        <dbReference type="ChEBI" id="CHEBI:16750"/>
        <dbReference type="ChEBI" id="CHEBI:43474"/>
        <dbReference type="ChEBI" id="CHEBI:57720"/>
        <dbReference type="EC" id="2.4.2.1"/>
    </reaction>
</comment>
<dbReference type="AlphaFoldDB" id="A0A085MC99"/>
<dbReference type="UniPathway" id="UPA00606"/>
<dbReference type="InterPro" id="IPR011268">
    <property type="entry name" value="Purine_phosphorylase"/>
</dbReference>
<evidence type="ECO:0000256" key="7">
    <source>
        <dbReference type="ARBA" id="ARBA00023929"/>
    </source>
</evidence>
<evidence type="ECO:0000256" key="8">
    <source>
        <dbReference type="ARBA" id="ARBA00023950"/>
    </source>
</evidence>
<comment type="catalytic activity">
    <reaction evidence="8">
        <text>2'-deoxyinosine + phosphate = 2-deoxy-alpha-D-ribose 1-phosphate + hypoxanthine</text>
        <dbReference type="Rhea" id="RHEA:27750"/>
        <dbReference type="ChEBI" id="CHEBI:17368"/>
        <dbReference type="ChEBI" id="CHEBI:28997"/>
        <dbReference type="ChEBI" id="CHEBI:43474"/>
        <dbReference type="ChEBI" id="CHEBI:57259"/>
        <dbReference type="EC" id="2.4.2.1"/>
    </reaction>
</comment>
<dbReference type="PANTHER" id="PTHR11904:SF9">
    <property type="entry name" value="PURINE NUCLEOSIDE PHOSPHORYLASE-RELATED"/>
    <property type="match status" value="1"/>
</dbReference>
<dbReference type="InterPro" id="IPR000845">
    <property type="entry name" value="Nucleoside_phosphorylase_d"/>
</dbReference>
<dbReference type="EMBL" id="KL363204">
    <property type="protein sequence ID" value="KFD54845.1"/>
    <property type="molecule type" value="Genomic_DNA"/>
</dbReference>
<name>A0A085MC99_9BILA</name>
<dbReference type="GO" id="GO:0009116">
    <property type="term" value="P:nucleoside metabolic process"/>
    <property type="evidence" value="ECO:0007669"/>
    <property type="project" value="InterPro"/>
</dbReference>
<organism evidence="12 14">
    <name type="scientific">Trichuris suis</name>
    <name type="common">pig whipworm</name>
    <dbReference type="NCBI Taxonomy" id="68888"/>
    <lineage>
        <taxon>Eukaryota</taxon>
        <taxon>Metazoa</taxon>
        <taxon>Ecdysozoa</taxon>
        <taxon>Nematoda</taxon>
        <taxon>Enoplea</taxon>
        <taxon>Dorylaimia</taxon>
        <taxon>Trichinellida</taxon>
        <taxon>Trichuridae</taxon>
        <taxon>Trichuris</taxon>
    </lineage>
</organism>
<evidence type="ECO:0000256" key="2">
    <source>
        <dbReference type="ARBA" id="ARBA00006751"/>
    </source>
</evidence>
<keyword evidence="14" id="KW-1185">Reference proteome</keyword>
<dbReference type="Proteomes" id="UP000030758">
    <property type="component" value="Unassembled WGS sequence"/>
</dbReference>
<sequence>MQHFDVERASAYVKERVPEKPAIAILSSTGHEELADQMDKCTTIRNSDIPGLPCPRTLGRQGSLLFGYLGKKLTVIMPIRLHSYEGFTPQQCTFQVRLLHALGVPKIFLSSVAGLLNTKYSIGDFMLVTDHLHMPSLLGRSPLIGTTNQEVGPRRPVMRGMYSEELRNLFKKVVGRNETKVRVHEGRYAFIGGPACPTPAELKFLSSAGADAVGMDAGDEAMVARQCGMEVIAVATMGDPMGTHLQKSGADEVTKTIEESNMNLLGFTEQFIHQL</sequence>
<dbReference type="SUPFAM" id="SSF53167">
    <property type="entry name" value="Purine and uridine phosphorylases"/>
    <property type="match status" value="1"/>
</dbReference>
<evidence type="ECO:0000256" key="9">
    <source>
        <dbReference type="ARBA" id="ARBA00023970"/>
    </source>
</evidence>
<dbReference type="Proteomes" id="UP000030764">
    <property type="component" value="Unassembled WGS sequence"/>
</dbReference>
<evidence type="ECO:0000256" key="4">
    <source>
        <dbReference type="ARBA" id="ARBA00022676"/>
    </source>
</evidence>
<comment type="catalytic activity">
    <reaction evidence="7">
        <text>2'-deoxyguanosine + phosphate = 2-deoxy-alpha-D-ribose 1-phosphate + guanine</text>
        <dbReference type="Rhea" id="RHEA:27738"/>
        <dbReference type="ChEBI" id="CHEBI:16235"/>
        <dbReference type="ChEBI" id="CHEBI:17172"/>
        <dbReference type="ChEBI" id="CHEBI:43474"/>
        <dbReference type="ChEBI" id="CHEBI:57259"/>
        <dbReference type="EC" id="2.4.2.1"/>
    </reaction>
</comment>
<dbReference type="GO" id="GO:0004731">
    <property type="term" value="F:purine-nucleoside phosphorylase activity"/>
    <property type="evidence" value="ECO:0007669"/>
    <property type="project" value="UniProtKB-EC"/>
</dbReference>
<dbReference type="CDD" id="cd09009">
    <property type="entry name" value="PNP-EcPNPII_like"/>
    <property type="match status" value="1"/>
</dbReference>
<keyword evidence="4" id="KW-0328">Glycosyltransferase</keyword>
<proteinExistence type="inferred from homology"/>
<protein>
    <recommendedName>
        <fullName evidence="3">purine-nucleoside phosphorylase</fullName>
        <ecNumber evidence="3">2.4.2.1</ecNumber>
    </recommendedName>
    <alternativeName>
        <fullName evidence="10">Inosine-guanosine phosphorylase</fullName>
    </alternativeName>
</protein>
<accession>A0A085MC99</accession>
<dbReference type="Pfam" id="PF01048">
    <property type="entry name" value="PNP_UDP_1"/>
    <property type="match status" value="1"/>
</dbReference>
<evidence type="ECO:0000313" key="12">
    <source>
        <dbReference type="EMBL" id="KFD54845.1"/>
    </source>
</evidence>
<evidence type="ECO:0000259" key="11">
    <source>
        <dbReference type="Pfam" id="PF01048"/>
    </source>
</evidence>
<dbReference type="OrthoDB" id="10261782at2759"/>
<comment type="pathway">
    <text evidence="1">Purine metabolism; purine nucleoside salvage.</text>
</comment>
<keyword evidence="5" id="KW-0808">Transferase</keyword>
<evidence type="ECO:0000256" key="1">
    <source>
        <dbReference type="ARBA" id="ARBA00005058"/>
    </source>
</evidence>
<gene>
    <name evidence="12" type="ORF">M513_04279</name>
    <name evidence="13" type="ORF">M514_04279</name>
</gene>
<evidence type="ECO:0000256" key="5">
    <source>
        <dbReference type="ARBA" id="ARBA00022679"/>
    </source>
</evidence>
<dbReference type="EMBL" id="KL367481">
    <property type="protein sequence ID" value="KFD71717.1"/>
    <property type="molecule type" value="Genomic_DNA"/>
</dbReference>
<reference evidence="12 14" key="1">
    <citation type="journal article" date="2014" name="Nat. Genet.">
        <title>Genome and transcriptome of the porcine whipworm Trichuris suis.</title>
        <authorList>
            <person name="Jex A.R."/>
            <person name="Nejsum P."/>
            <person name="Schwarz E.M."/>
            <person name="Hu L."/>
            <person name="Young N.D."/>
            <person name="Hall R.S."/>
            <person name="Korhonen P.K."/>
            <person name="Liao S."/>
            <person name="Thamsborg S."/>
            <person name="Xia J."/>
            <person name="Xu P."/>
            <person name="Wang S."/>
            <person name="Scheerlinck J.P."/>
            <person name="Hofmann A."/>
            <person name="Sternberg P.W."/>
            <person name="Wang J."/>
            <person name="Gasser R.B."/>
        </authorList>
    </citation>
    <scope>NUCLEOTIDE SEQUENCE [LARGE SCALE GENOMIC DNA]</scope>
    <source>
        <strain evidence="13">DCEP-RM93F</strain>
        <strain evidence="12">DCEP-RM93M</strain>
    </source>
</reference>
<dbReference type="Gene3D" id="3.40.50.1580">
    <property type="entry name" value="Nucleoside phosphorylase domain"/>
    <property type="match status" value="1"/>
</dbReference>
<comment type="similarity">
    <text evidence="2">Belongs to the PNP/MTAP phosphorylase family.</text>
</comment>
<feature type="domain" description="Nucleoside phosphorylase" evidence="11">
    <location>
        <begin position="23"/>
        <end position="272"/>
    </location>
</feature>
<dbReference type="GO" id="GO:0005737">
    <property type="term" value="C:cytoplasm"/>
    <property type="evidence" value="ECO:0007669"/>
    <property type="project" value="TreeGrafter"/>
</dbReference>
<dbReference type="EC" id="2.4.2.1" evidence="3"/>
<evidence type="ECO:0000256" key="3">
    <source>
        <dbReference type="ARBA" id="ARBA00011886"/>
    </source>
</evidence>
<comment type="catalytic activity">
    <reaction evidence="6">
        <text>inosine + phosphate = alpha-D-ribose 1-phosphate + hypoxanthine</text>
        <dbReference type="Rhea" id="RHEA:27646"/>
        <dbReference type="ChEBI" id="CHEBI:17368"/>
        <dbReference type="ChEBI" id="CHEBI:17596"/>
        <dbReference type="ChEBI" id="CHEBI:43474"/>
        <dbReference type="ChEBI" id="CHEBI:57720"/>
        <dbReference type="EC" id="2.4.2.1"/>
    </reaction>
</comment>
<evidence type="ECO:0000256" key="10">
    <source>
        <dbReference type="ARBA" id="ARBA00031036"/>
    </source>
</evidence>
<evidence type="ECO:0000313" key="13">
    <source>
        <dbReference type="EMBL" id="KFD71717.1"/>
    </source>
</evidence>
<dbReference type="PANTHER" id="PTHR11904">
    <property type="entry name" value="METHYLTHIOADENOSINE/PURINE NUCLEOSIDE PHOSPHORYLASE"/>
    <property type="match status" value="1"/>
</dbReference>
<evidence type="ECO:0000256" key="6">
    <source>
        <dbReference type="ARBA" id="ARBA00023918"/>
    </source>
</evidence>
<dbReference type="InterPro" id="IPR035994">
    <property type="entry name" value="Nucleoside_phosphorylase_sf"/>
</dbReference>